<sequence>MACPTRSPMCDSEGPRRDKVHTSEHTMRIRAPALFTARSLERRRAEQAPWHPVWYSMNRLVEGLRVRTLASSQSAPGTTCWRQGA</sequence>
<organism evidence="2">
    <name type="scientific">Arundo donax</name>
    <name type="common">Giant reed</name>
    <name type="synonym">Donax arundinaceus</name>
    <dbReference type="NCBI Taxonomy" id="35708"/>
    <lineage>
        <taxon>Eukaryota</taxon>
        <taxon>Viridiplantae</taxon>
        <taxon>Streptophyta</taxon>
        <taxon>Embryophyta</taxon>
        <taxon>Tracheophyta</taxon>
        <taxon>Spermatophyta</taxon>
        <taxon>Magnoliopsida</taxon>
        <taxon>Liliopsida</taxon>
        <taxon>Poales</taxon>
        <taxon>Poaceae</taxon>
        <taxon>PACMAD clade</taxon>
        <taxon>Arundinoideae</taxon>
        <taxon>Arundineae</taxon>
        <taxon>Arundo</taxon>
    </lineage>
</organism>
<proteinExistence type="predicted"/>
<feature type="compositionally biased region" description="Basic and acidic residues" evidence="1">
    <location>
        <begin position="13"/>
        <end position="24"/>
    </location>
</feature>
<accession>A0A0A8ZP74</accession>
<dbReference type="EMBL" id="GBRH01259340">
    <property type="protein sequence ID" value="JAD38555.1"/>
    <property type="molecule type" value="Transcribed_RNA"/>
</dbReference>
<evidence type="ECO:0000256" key="1">
    <source>
        <dbReference type="SAM" id="MobiDB-lite"/>
    </source>
</evidence>
<evidence type="ECO:0000313" key="2">
    <source>
        <dbReference type="EMBL" id="JAD38555.1"/>
    </source>
</evidence>
<name>A0A0A8ZP74_ARUDO</name>
<reference evidence="2" key="1">
    <citation type="submission" date="2014-09" db="EMBL/GenBank/DDBJ databases">
        <authorList>
            <person name="Magalhaes I.L.F."/>
            <person name="Oliveira U."/>
            <person name="Santos F.R."/>
            <person name="Vidigal T.H.D.A."/>
            <person name="Brescovit A.D."/>
            <person name="Santos A.J."/>
        </authorList>
    </citation>
    <scope>NUCLEOTIDE SEQUENCE</scope>
    <source>
        <tissue evidence="2">Shoot tissue taken approximately 20 cm above the soil surface</tissue>
    </source>
</reference>
<protein>
    <submittedName>
        <fullName evidence="2">Uncharacterized protein</fullName>
    </submittedName>
</protein>
<feature type="region of interest" description="Disordered" evidence="1">
    <location>
        <begin position="1"/>
        <end position="24"/>
    </location>
</feature>
<reference evidence="2" key="2">
    <citation type="journal article" date="2015" name="Data Brief">
        <title>Shoot transcriptome of the giant reed, Arundo donax.</title>
        <authorList>
            <person name="Barrero R.A."/>
            <person name="Guerrero F.D."/>
            <person name="Moolhuijzen P."/>
            <person name="Goolsby J.A."/>
            <person name="Tidwell J."/>
            <person name="Bellgard S.E."/>
            <person name="Bellgard M.I."/>
        </authorList>
    </citation>
    <scope>NUCLEOTIDE SEQUENCE</scope>
    <source>
        <tissue evidence="2">Shoot tissue taken approximately 20 cm above the soil surface</tissue>
    </source>
</reference>
<dbReference type="AlphaFoldDB" id="A0A0A8ZP74"/>